<evidence type="ECO:0000313" key="2">
    <source>
        <dbReference type="EMBL" id="QJB03163.1"/>
    </source>
</evidence>
<name>A0A6M3LZK8_9ZZZZ</name>
<protein>
    <recommendedName>
        <fullName evidence="3">Glycosyltransferase</fullName>
    </recommendedName>
</protein>
<sequence>MSLVYIQLQHGLPNCFWSSLQKARELWQGDIYLVAPQRESGYTILLKKYRVKFVSEESFNDNLIDEYEKYTFLHRAGWDGFWDNTCKRFIYLYLLQKKYNIPEMIHLETDVVPYMDIDTMLNTFRNHYKDKIVFSLHAPYQLSCCFMYCNNVDLLGFFCKEIIRYFKRGEGHFKKIYPTQDIINETNLAYTFWHSNKEKVGLFPTIPSDEPKIGFLVDPTAWGMWLDGVCWLLGEQYVTDKHYIGAQIINGTYDIHFSYENMKIKQPFVHNKITGQSYPLATLHFNSKRPEKWT</sequence>
<dbReference type="AlphaFoldDB" id="A0A6M3LZK8"/>
<proteinExistence type="predicted"/>
<evidence type="ECO:0000313" key="1">
    <source>
        <dbReference type="EMBL" id="QJB00294.1"/>
    </source>
</evidence>
<accession>A0A6M3LZK8</accession>
<dbReference type="EMBL" id="MT143688">
    <property type="protein sequence ID" value="QJB00294.1"/>
    <property type="molecule type" value="Genomic_DNA"/>
</dbReference>
<dbReference type="EMBL" id="MT143828">
    <property type="protein sequence ID" value="QJB03163.1"/>
    <property type="molecule type" value="Genomic_DNA"/>
</dbReference>
<evidence type="ECO:0008006" key="3">
    <source>
        <dbReference type="Google" id="ProtNLM"/>
    </source>
</evidence>
<gene>
    <name evidence="1" type="ORF">MM171A00621_0009</name>
    <name evidence="2" type="ORF">MM171B00876_0007</name>
</gene>
<organism evidence="1">
    <name type="scientific">viral metagenome</name>
    <dbReference type="NCBI Taxonomy" id="1070528"/>
    <lineage>
        <taxon>unclassified sequences</taxon>
        <taxon>metagenomes</taxon>
        <taxon>organismal metagenomes</taxon>
    </lineage>
</organism>
<reference evidence="1" key="1">
    <citation type="submission" date="2020-03" db="EMBL/GenBank/DDBJ databases">
        <title>The deep terrestrial virosphere.</title>
        <authorList>
            <person name="Holmfeldt K."/>
            <person name="Nilsson E."/>
            <person name="Simone D."/>
            <person name="Lopez-Fernandez M."/>
            <person name="Wu X."/>
            <person name="de Brujin I."/>
            <person name="Lundin D."/>
            <person name="Andersson A."/>
            <person name="Bertilsson S."/>
            <person name="Dopson M."/>
        </authorList>
    </citation>
    <scope>NUCLEOTIDE SEQUENCE</scope>
    <source>
        <strain evidence="1">MM171A00621</strain>
        <strain evidence="2">MM171B00876</strain>
    </source>
</reference>